<evidence type="ECO:0000313" key="10">
    <source>
        <dbReference type="Proteomes" id="UP001275440"/>
    </source>
</evidence>
<gene>
    <name evidence="9" type="ORF">F8M49_02030</name>
</gene>
<keyword evidence="2 7" id="KW-0479">Metal-binding</keyword>
<dbReference type="EC" id="1.1.1.2" evidence="5"/>
<dbReference type="Pfam" id="PF08240">
    <property type="entry name" value="ADH_N"/>
    <property type="match status" value="1"/>
</dbReference>
<comment type="similarity">
    <text evidence="7">Belongs to the zinc-containing alcohol dehydrogenase family.</text>
</comment>
<dbReference type="PANTHER" id="PTHR42683">
    <property type="entry name" value="ALDEHYDE REDUCTASE"/>
    <property type="match status" value="1"/>
</dbReference>
<dbReference type="InterPro" id="IPR011032">
    <property type="entry name" value="GroES-like_sf"/>
</dbReference>
<dbReference type="RefSeq" id="WP_072811292.1">
    <property type="nucleotide sequence ID" value="NZ_JAHWLX010000001.1"/>
</dbReference>
<dbReference type="SMART" id="SM00829">
    <property type="entry name" value="PKS_ER"/>
    <property type="match status" value="1"/>
</dbReference>
<dbReference type="Gene3D" id="3.40.50.720">
    <property type="entry name" value="NAD(P)-binding Rossmann-like Domain"/>
    <property type="match status" value="1"/>
</dbReference>
<evidence type="ECO:0000259" key="8">
    <source>
        <dbReference type="SMART" id="SM00829"/>
    </source>
</evidence>
<keyword evidence="4" id="KW-0560">Oxidoreductase</keyword>
<dbReference type="PROSITE" id="PS00059">
    <property type="entry name" value="ADH_ZINC"/>
    <property type="match status" value="1"/>
</dbReference>
<comment type="caution">
    <text evidence="9">The sequence shown here is derived from an EMBL/GenBank/DDBJ whole genome shotgun (WGS) entry which is preliminary data.</text>
</comment>
<evidence type="ECO:0000256" key="7">
    <source>
        <dbReference type="RuleBase" id="RU361277"/>
    </source>
</evidence>
<evidence type="ECO:0000256" key="1">
    <source>
        <dbReference type="ARBA" id="ARBA00001947"/>
    </source>
</evidence>
<keyword evidence="3 7" id="KW-0862">Zinc</keyword>
<dbReference type="InterPro" id="IPR036291">
    <property type="entry name" value="NAD(P)-bd_dom_sf"/>
</dbReference>
<feature type="domain" description="Enoyl reductase (ER)" evidence="8">
    <location>
        <begin position="11"/>
        <end position="341"/>
    </location>
</feature>
<dbReference type="CDD" id="cd05283">
    <property type="entry name" value="CAD1"/>
    <property type="match status" value="1"/>
</dbReference>
<dbReference type="Gene3D" id="3.90.180.10">
    <property type="entry name" value="Medium-chain alcohol dehydrogenases, catalytic domain"/>
    <property type="match status" value="1"/>
</dbReference>
<dbReference type="SUPFAM" id="SSF51735">
    <property type="entry name" value="NAD(P)-binding Rossmann-fold domains"/>
    <property type="match status" value="1"/>
</dbReference>
<dbReference type="Proteomes" id="UP001275440">
    <property type="component" value="Unassembled WGS sequence"/>
</dbReference>
<reference evidence="9 10" key="1">
    <citation type="submission" date="2019-10" db="EMBL/GenBank/DDBJ databases">
        <title>Draft Genome Assembly of Rhodococcus zopfii DSM44189.</title>
        <authorList>
            <person name="Sutton J.M."/>
            <person name="Akob D.M."/>
            <person name="Bushman T.J."/>
        </authorList>
    </citation>
    <scope>NUCLEOTIDE SEQUENCE [LARGE SCALE GENOMIC DNA]</scope>
    <source>
        <strain evidence="9 10">DSM 44189</strain>
    </source>
</reference>
<dbReference type="Pfam" id="PF00107">
    <property type="entry name" value="ADH_zinc_N"/>
    <property type="match status" value="1"/>
</dbReference>
<dbReference type="InterPro" id="IPR002328">
    <property type="entry name" value="ADH_Zn_CS"/>
</dbReference>
<keyword evidence="10" id="KW-1185">Reference proteome</keyword>
<dbReference type="InterPro" id="IPR047109">
    <property type="entry name" value="CAD-like"/>
</dbReference>
<comment type="catalytic activity">
    <reaction evidence="6">
        <text>a primary alcohol + NADP(+) = an aldehyde + NADPH + H(+)</text>
        <dbReference type="Rhea" id="RHEA:15937"/>
        <dbReference type="ChEBI" id="CHEBI:15378"/>
        <dbReference type="ChEBI" id="CHEBI:15734"/>
        <dbReference type="ChEBI" id="CHEBI:17478"/>
        <dbReference type="ChEBI" id="CHEBI:57783"/>
        <dbReference type="ChEBI" id="CHEBI:58349"/>
        <dbReference type="EC" id="1.1.1.2"/>
    </reaction>
</comment>
<proteinExistence type="inferred from homology"/>
<evidence type="ECO:0000313" key="9">
    <source>
        <dbReference type="EMBL" id="MDV2474495.1"/>
    </source>
</evidence>
<accession>A0ABU3WKJ7</accession>
<evidence type="ECO:0000256" key="6">
    <source>
        <dbReference type="ARBA" id="ARBA00048262"/>
    </source>
</evidence>
<protein>
    <recommendedName>
        <fullName evidence="5">alcohol dehydrogenase (NADP(+))</fullName>
        <ecNumber evidence="5">1.1.1.2</ecNumber>
    </recommendedName>
</protein>
<evidence type="ECO:0000256" key="2">
    <source>
        <dbReference type="ARBA" id="ARBA00022723"/>
    </source>
</evidence>
<organism evidence="9 10">
    <name type="scientific">Rhodococcus zopfii</name>
    <dbReference type="NCBI Taxonomy" id="43772"/>
    <lineage>
        <taxon>Bacteria</taxon>
        <taxon>Bacillati</taxon>
        <taxon>Actinomycetota</taxon>
        <taxon>Actinomycetes</taxon>
        <taxon>Mycobacteriales</taxon>
        <taxon>Nocardiaceae</taxon>
        <taxon>Rhodococcus</taxon>
    </lineage>
</organism>
<evidence type="ECO:0000256" key="5">
    <source>
        <dbReference type="ARBA" id="ARBA00024074"/>
    </source>
</evidence>
<evidence type="ECO:0000256" key="3">
    <source>
        <dbReference type="ARBA" id="ARBA00022833"/>
    </source>
</evidence>
<name>A0ABU3WKJ7_9NOCA</name>
<evidence type="ECO:0000256" key="4">
    <source>
        <dbReference type="ARBA" id="ARBA00023002"/>
    </source>
</evidence>
<dbReference type="EMBL" id="WBMO01000001">
    <property type="protein sequence ID" value="MDV2474495.1"/>
    <property type="molecule type" value="Genomic_DNA"/>
</dbReference>
<dbReference type="InterPro" id="IPR013154">
    <property type="entry name" value="ADH-like_N"/>
</dbReference>
<dbReference type="InterPro" id="IPR020843">
    <property type="entry name" value="ER"/>
</dbReference>
<dbReference type="SUPFAM" id="SSF50129">
    <property type="entry name" value="GroES-like"/>
    <property type="match status" value="1"/>
</dbReference>
<dbReference type="InterPro" id="IPR013149">
    <property type="entry name" value="ADH-like_C"/>
</dbReference>
<sequence length="346" mass="36604">MTTVAAYAAPAADAPLTKTTIERREPGPLDVLIRIEYAGICHSDIHTARNEWGRTRYPLVPGHEIVGIVEAVGSDVTKHAVGDRVGVGCFVASCRECDACRAGAEQHCENRVTGTYNAIGSDGEVTQGGYSTHIVVTEHFVLRVPAGVDPAAAAPLLCAGITLYSPLRRYGAGPGTRVAIIGMGGLGHVGVKIAAALGAEVTVLGHSLSKKGDGLRFGAVDYRATSDPSVFKELRNRFDLILNTVSVNLDMDRYLSLLRLNGVLVELGLPEHPLTLRAFSLGANNRAVAGSSVGGIGETQEMLDFCAEHGIGAEIELISAEQINDAYDRVVASDVRYRFVIDAATI</sequence>
<comment type="cofactor">
    <cofactor evidence="1 7">
        <name>Zn(2+)</name>
        <dbReference type="ChEBI" id="CHEBI:29105"/>
    </cofactor>
</comment>